<dbReference type="Proteomes" id="UP000426246">
    <property type="component" value="Chromosome"/>
</dbReference>
<dbReference type="InterPro" id="IPR027939">
    <property type="entry name" value="NMT1/THI5"/>
</dbReference>
<dbReference type="RefSeq" id="WP_155700537.1">
    <property type="nucleotide sequence ID" value="NZ_CP034235.1"/>
</dbReference>
<dbReference type="SUPFAM" id="SSF53850">
    <property type="entry name" value="Periplasmic binding protein-like II"/>
    <property type="match status" value="1"/>
</dbReference>
<keyword evidence="3" id="KW-1185">Reference proteome</keyword>
<dbReference type="OrthoDB" id="9815602at2"/>
<reference evidence="3" key="1">
    <citation type="submission" date="2018-11" db="EMBL/GenBank/DDBJ databases">
        <title>Complete genome sequence of Paenibacillus sp. ML311-T8.</title>
        <authorList>
            <person name="Nam Y.-D."/>
            <person name="Kang J."/>
            <person name="Chung W.-H."/>
            <person name="Park Y.S."/>
        </authorList>
    </citation>
    <scope>NUCLEOTIDE SEQUENCE [LARGE SCALE GENOMIC DNA]</scope>
    <source>
        <strain evidence="3">ML311-T8</strain>
    </source>
</reference>
<sequence length="323" mass="36021">MKKFYLQGLVVVMLMILVLTACGKSDKVKIVLDWTPNTNHTGLYAALDQGYYKDAGLDVEIIQPNESGADTMVASGKVPFGISGQDGLTQARTQNVPVVSIAAIIQHNTSGFAAPASKNIKTPKDYEGKTYGGFGSPFENSVLQAMMEDAKADYSKLKSVSVGDADYFTAIKKDIDFEWIFYAWTGIEAELRKEPLDMLYLKDFNEKLDYYTPVLITNETMIKDNPDTVKAFVAATAKGYKYAIDHPAEAAEILIKAVPDINKDLVRASQKWLSPQYQADAPRWGEQKKTVWDNYANWLTEHKLLEKPLDSDKAFTNQFLPES</sequence>
<dbReference type="AlphaFoldDB" id="A0A6B8RH35"/>
<proteinExistence type="predicted"/>
<evidence type="ECO:0000313" key="3">
    <source>
        <dbReference type="Proteomes" id="UP000426246"/>
    </source>
</evidence>
<dbReference type="PANTHER" id="PTHR31528">
    <property type="entry name" value="4-AMINO-5-HYDROXYMETHYL-2-METHYLPYRIMIDINE PHOSPHATE SYNTHASE THI11-RELATED"/>
    <property type="match status" value="1"/>
</dbReference>
<organism evidence="2 3">
    <name type="scientific">Paenibacillus psychroresistens</name>
    <dbReference type="NCBI Taxonomy" id="1778678"/>
    <lineage>
        <taxon>Bacteria</taxon>
        <taxon>Bacillati</taxon>
        <taxon>Bacillota</taxon>
        <taxon>Bacilli</taxon>
        <taxon>Bacillales</taxon>
        <taxon>Paenibacillaceae</taxon>
        <taxon>Paenibacillus</taxon>
    </lineage>
</organism>
<dbReference type="Gene3D" id="3.40.190.10">
    <property type="entry name" value="Periplasmic binding protein-like II"/>
    <property type="match status" value="2"/>
</dbReference>
<protein>
    <submittedName>
        <fullName evidence="2">ABC transporter substrate-binding protein</fullName>
    </submittedName>
</protein>
<evidence type="ECO:0000259" key="1">
    <source>
        <dbReference type="Pfam" id="PF09084"/>
    </source>
</evidence>
<dbReference type="InterPro" id="IPR015168">
    <property type="entry name" value="SsuA/THI5"/>
</dbReference>
<dbReference type="EMBL" id="CP034235">
    <property type="protein sequence ID" value="QGQ95500.1"/>
    <property type="molecule type" value="Genomic_DNA"/>
</dbReference>
<dbReference type="GO" id="GO:0009228">
    <property type="term" value="P:thiamine biosynthetic process"/>
    <property type="evidence" value="ECO:0007669"/>
    <property type="project" value="InterPro"/>
</dbReference>
<gene>
    <name evidence="2" type="ORF">EHS13_11725</name>
</gene>
<name>A0A6B8RH35_9BACL</name>
<evidence type="ECO:0000313" key="2">
    <source>
        <dbReference type="EMBL" id="QGQ95500.1"/>
    </source>
</evidence>
<accession>A0A6B8RH35</accession>
<feature type="domain" description="SsuA/THI5-like" evidence="1">
    <location>
        <begin position="37"/>
        <end position="250"/>
    </location>
</feature>
<dbReference type="PANTHER" id="PTHR31528:SF3">
    <property type="entry name" value="THIAMINE BIOSYNTHESIS PROTEIN HI_0357-RELATED"/>
    <property type="match status" value="1"/>
</dbReference>
<dbReference type="PROSITE" id="PS51257">
    <property type="entry name" value="PROKAR_LIPOPROTEIN"/>
    <property type="match status" value="1"/>
</dbReference>
<dbReference type="Pfam" id="PF09084">
    <property type="entry name" value="NMT1"/>
    <property type="match status" value="1"/>
</dbReference>
<dbReference type="KEGG" id="ppsc:EHS13_11725"/>